<organism evidence="2 3">
    <name type="scientific">Limosilactobacillus mucosae DSM 13345</name>
    <dbReference type="NCBI Taxonomy" id="1423771"/>
    <lineage>
        <taxon>Bacteria</taxon>
        <taxon>Bacillati</taxon>
        <taxon>Bacillota</taxon>
        <taxon>Bacilli</taxon>
        <taxon>Lactobacillales</taxon>
        <taxon>Lactobacillaceae</taxon>
        <taxon>Limosilactobacillus</taxon>
    </lineage>
</organism>
<name>A0A0R1P3P0_LIMMU</name>
<gene>
    <name evidence="2" type="ORF">FC47_GL001394</name>
</gene>
<dbReference type="PRINTS" id="PR00111">
    <property type="entry name" value="ABHYDROLASE"/>
</dbReference>
<evidence type="ECO:0000259" key="1">
    <source>
        <dbReference type="Pfam" id="PF00561"/>
    </source>
</evidence>
<sequence length="250" mass="27970">MEKQITIKRDGLLLHGLIDIPEQDEFDLVILMHGFTSDLGYSKRRVFYDLTPALRKKGLGTLRFDFNGHGKSEGSLSEMTIFNELADANAVLNFAQQLKGVRRIYLLGHSQGGVIASLMAAYYPDLIAKLVLMSPAATLIDDARLGICQGSIYDPHHIPNTVTVKQKTISGFYFRTAQLLPLYDIAKHYEGPVCLVHGTDDTIVNPVASLRYHDVYKNSTLNLIPNCDHSYLDEEKRQKAIAIVCDFLTK</sequence>
<evidence type="ECO:0000313" key="2">
    <source>
        <dbReference type="EMBL" id="KRL23619.1"/>
    </source>
</evidence>
<comment type="caution">
    <text evidence="2">The sequence shown here is derived from an EMBL/GenBank/DDBJ whole genome shotgun (WGS) entry which is preliminary data.</text>
</comment>
<dbReference type="PANTHER" id="PTHR43798">
    <property type="entry name" value="MONOACYLGLYCEROL LIPASE"/>
    <property type="match status" value="1"/>
</dbReference>
<dbReference type="PANTHER" id="PTHR43798:SF33">
    <property type="entry name" value="HYDROLASE, PUTATIVE (AFU_ORTHOLOGUE AFUA_2G14860)-RELATED"/>
    <property type="match status" value="1"/>
</dbReference>
<dbReference type="InterPro" id="IPR050266">
    <property type="entry name" value="AB_hydrolase_sf"/>
</dbReference>
<dbReference type="PATRIC" id="fig|1423771.3.peg.1408"/>
<dbReference type="GO" id="GO:0016020">
    <property type="term" value="C:membrane"/>
    <property type="evidence" value="ECO:0007669"/>
    <property type="project" value="TreeGrafter"/>
</dbReference>
<dbReference type="Gene3D" id="3.40.50.1820">
    <property type="entry name" value="alpha/beta hydrolase"/>
    <property type="match status" value="1"/>
</dbReference>
<dbReference type="RefSeq" id="WP_056968751.1">
    <property type="nucleotide sequence ID" value="NZ_AZEQ01000032.1"/>
</dbReference>
<proteinExistence type="predicted"/>
<dbReference type="AlphaFoldDB" id="A0A0R1P3P0"/>
<evidence type="ECO:0000313" key="3">
    <source>
        <dbReference type="Proteomes" id="UP000050901"/>
    </source>
</evidence>
<dbReference type="EMBL" id="AZEQ01000032">
    <property type="protein sequence ID" value="KRL23619.1"/>
    <property type="molecule type" value="Genomic_DNA"/>
</dbReference>
<dbReference type="Pfam" id="PF00561">
    <property type="entry name" value="Abhydrolase_1"/>
    <property type="match status" value="1"/>
</dbReference>
<dbReference type="SUPFAM" id="SSF53474">
    <property type="entry name" value="alpha/beta-Hydrolases"/>
    <property type="match status" value="1"/>
</dbReference>
<accession>A0A0R1P3P0</accession>
<dbReference type="InterPro" id="IPR029058">
    <property type="entry name" value="AB_hydrolase_fold"/>
</dbReference>
<feature type="domain" description="AB hydrolase-1" evidence="1">
    <location>
        <begin position="28"/>
        <end position="141"/>
    </location>
</feature>
<dbReference type="InterPro" id="IPR000073">
    <property type="entry name" value="AB_hydrolase_1"/>
</dbReference>
<protein>
    <recommendedName>
        <fullName evidence="1">AB hydrolase-1 domain-containing protein</fullName>
    </recommendedName>
</protein>
<reference evidence="2 3" key="1">
    <citation type="journal article" date="2015" name="Genome Announc.">
        <title>Expanding the biotechnology potential of lactobacilli through comparative genomics of 213 strains and associated genera.</title>
        <authorList>
            <person name="Sun Z."/>
            <person name="Harris H.M."/>
            <person name="McCann A."/>
            <person name="Guo C."/>
            <person name="Argimon S."/>
            <person name="Zhang W."/>
            <person name="Yang X."/>
            <person name="Jeffery I.B."/>
            <person name="Cooney J.C."/>
            <person name="Kagawa T.F."/>
            <person name="Liu W."/>
            <person name="Song Y."/>
            <person name="Salvetti E."/>
            <person name="Wrobel A."/>
            <person name="Rasinkangas P."/>
            <person name="Parkhill J."/>
            <person name="Rea M.C."/>
            <person name="O'Sullivan O."/>
            <person name="Ritari J."/>
            <person name="Douillard F.P."/>
            <person name="Paul Ross R."/>
            <person name="Yang R."/>
            <person name="Briner A.E."/>
            <person name="Felis G.E."/>
            <person name="de Vos W.M."/>
            <person name="Barrangou R."/>
            <person name="Klaenhammer T.R."/>
            <person name="Caufield P.W."/>
            <person name="Cui Y."/>
            <person name="Zhang H."/>
            <person name="O'Toole P.W."/>
        </authorList>
    </citation>
    <scope>NUCLEOTIDE SEQUENCE [LARGE SCALE GENOMIC DNA]</scope>
    <source>
        <strain evidence="2 3">DSM 13345</strain>
    </source>
</reference>
<dbReference type="Proteomes" id="UP000050901">
    <property type="component" value="Unassembled WGS sequence"/>
</dbReference>